<evidence type="ECO:0000259" key="10">
    <source>
        <dbReference type="Pfam" id="PF22614"/>
    </source>
</evidence>
<feature type="non-terminal residue" evidence="11">
    <location>
        <position position="301"/>
    </location>
</feature>
<evidence type="ECO:0000256" key="2">
    <source>
        <dbReference type="ARBA" id="ARBA00008577"/>
    </source>
</evidence>
<evidence type="ECO:0000256" key="4">
    <source>
        <dbReference type="ARBA" id="ARBA00022692"/>
    </source>
</evidence>
<evidence type="ECO:0000256" key="6">
    <source>
        <dbReference type="ARBA" id="ARBA00023065"/>
    </source>
</evidence>
<keyword evidence="7 8" id="KW-0472">Membrane</keyword>
<comment type="subcellular location">
    <subcellularLocation>
        <location evidence="1">Endomembrane system</location>
        <topology evidence="1">Multi-pass membrane protein</topology>
    </subcellularLocation>
</comment>
<dbReference type="PANTHER" id="PTHR31563">
    <property type="entry name" value="ION CHANNEL POLLUX-RELATED"/>
    <property type="match status" value="1"/>
</dbReference>
<evidence type="ECO:0000256" key="7">
    <source>
        <dbReference type="ARBA" id="ARBA00023136"/>
    </source>
</evidence>
<protein>
    <recommendedName>
        <fullName evidence="12">RCK N-terminal domain-containing protein</fullName>
    </recommendedName>
</protein>
<dbReference type="EMBL" id="UINC01112610">
    <property type="protein sequence ID" value="SVC81684.1"/>
    <property type="molecule type" value="Genomic_DNA"/>
</dbReference>
<dbReference type="GO" id="GO:0012505">
    <property type="term" value="C:endomembrane system"/>
    <property type="evidence" value="ECO:0007669"/>
    <property type="project" value="UniProtKB-SubCell"/>
</dbReference>
<gene>
    <name evidence="11" type="ORF">METZ01_LOCUS334538</name>
</gene>
<dbReference type="Pfam" id="PF06241">
    <property type="entry name" value="Castor_Poll_mid"/>
    <property type="match status" value="1"/>
</dbReference>
<accession>A0A382Q7W9</accession>
<evidence type="ECO:0000256" key="8">
    <source>
        <dbReference type="SAM" id="Phobius"/>
    </source>
</evidence>
<dbReference type="Pfam" id="PF22614">
    <property type="entry name" value="Slo-like_RCK"/>
    <property type="match status" value="1"/>
</dbReference>
<keyword evidence="5 8" id="KW-1133">Transmembrane helix</keyword>
<dbReference type="InterPro" id="IPR044849">
    <property type="entry name" value="CASTOR/POLLUX/SYM8-like"/>
</dbReference>
<dbReference type="Gene3D" id="3.40.50.720">
    <property type="entry name" value="NAD(P)-binding Rossmann-like Domain"/>
    <property type="match status" value="1"/>
</dbReference>
<feature type="domain" description="RCK N-terminal" evidence="10">
    <location>
        <begin position="121"/>
        <end position="224"/>
    </location>
</feature>
<evidence type="ECO:0000256" key="5">
    <source>
        <dbReference type="ARBA" id="ARBA00022989"/>
    </source>
</evidence>
<dbReference type="PANTHER" id="PTHR31563:SF10">
    <property type="entry name" value="ION CHANNEL POLLUX-RELATED"/>
    <property type="match status" value="1"/>
</dbReference>
<keyword evidence="4 8" id="KW-0812">Transmembrane</keyword>
<sequence>MMIKPTFKDRFRYFFDNTLSKGTVALIGLLAVVMCLLIVLTSIVIWVAGIATESSLVEQIWAYLVRVLGGTQELPWSFRLATLIIVLGGIFVMSSLISLLTTGFKSKLDSLRKGRSRVIENDHTVILGWSEDIFSIISELIIANENKQTSCLVILCHKDKVEMEDQIREKIGDTGRTRIICRTGNPTRLLDLDIINLDFAKSIIILCEESDSSANSLKTILAIMNRPNRRPEPYHIVANIHKSYELEVGRIIGKGEVELLHDSALIARIAAQSCRQSGLSLVYTELLDFDGDEIYFQSESK</sequence>
<evidence type="ECO:0000313" key="11">
    <source>
        <dbReference type="EMBL" id="SVC81684.1"/>
    </source>
</evidence>
<dbReference type="InterPro" id="IPR010420">
    <property type="entry name" value="CASTOR/POLLUX/SYM8_dom"/>
</dbReference>
<dbReference type="AlphaFoldDB" id="A0A382Q7W9"/>
<evidence type="ECO:0000256" key="1">
    <source>
        <dbReference type="ARBA" id="ARBA00004127"/>
    </source>
</evidence>
<dbReference type="InterPro" id="IPR003148">
    <property type="entry name" value="RCK_N"/>
</dbReference>
<feature type="domain" description="CASTOR/POLLUX/SYM8 ion channel conserved" evidence="9">
    <location>
        <begin position="265"/>
        <end position="300"/>
    </location>
</feature>
<dbReference type="GO" id="GO:0006813">
    <property type="term" value="P:potassium ion transport"/>
    <property type="evidence" value="ECO:0007669"/>
    <property type="project" value="InterPro"/>
</dbReference>
<evidence type="ECO:0000259" key="9">
    <source>
        <dbReference type="Pfam" id="PF06241"/>
    </source>
</evidence>
<evidence type="ECO:0008006" key="12">
    <source>
        <dbReference type="Google" id="ProtNLM"/>
    </source>
</evidence>
<organism evidence="11">
    <name type="scientific">marine metagenome</name>
    <dbReference type="NCBI Taxonomy" id="408172"/>
    <lineage>
        <taxon>unclassified sequences</taxon>
        <taxon>metagenomes</taxon>
        <taxon>ecological metagenomes</taxon>
    </lineage>
</organism>
<reference evidence="11" key="1">
    <citation type="submission" date="2018-05" db="EMBL/GenBank/DDBJ databases">
        <authorList>
            <person name="Lanie J.A."/>
            <person name="Ng W.-L."/>
            <person name="Kazmierczak K.M."/>
            <person name="Andrzejewski T.M."/>
            <person name="Davidsen T.M."/>
            <person name="Wayne K.J."/>
            <person name="Tettelin H."/>
            <person name="Glass J.I."/>
            <person name="Rusch D."/>
            <person name="Podicherti R."/>
            <person name="Tsui H.-C.T."/>
            <person name="Winkler M.E."/>
        </authorList>
    </citation>
    <scope>NUCLEOTIDE SEQUENCE</scope>
</reference>
<keyword evidence="6" id="KW-0406">Ion transport</keyword>
<proteinExistence type="inferred from homology"/>
<keyword evidence="3" id="KW-0813">Transport</keyword>
<comment type="similarity">
    <text evidence="2">Belongs to the castor/pollux (TC 1.A.1.23) family.</text>
</comment>
<name>A0A382Q7W9_9ZZZZ</name>
<feature type="transmembrane region" description="Helical" evidence="8">
    <location>
        <begin position="80"/>
        <end position="104"/>
    </location>
</feature>
<evidence type="ECO:0000256" key="3">
    <source>
        <dbReference type="ARBA" id="ARBA00022448"/>
    </source>
</evidence>
<feature type="transmembrane region" description="Helical" evidence="8">
    <location>
        <begin position="21"/>
        <end position="48"/>
    </location>
</feature>